<dbReference type="Gene3D" id="3.40.30.10">
    <property type="entry name" value="Glutaredoxin"/>
    <property type="match status" value="1"/>
</dbReference>
<evidence type="ECO:0000313" key="3">
    <source>
        <dbReference type="Proteomes" id="UP001174691"/>
    </source>
</evidence>
<dbReference type="Pfam" id="PF01323">
    <property type="entry name" value="DSBA"/>
    <property type="match status" value="1"/>
</dbReference>
<dbReference type="PANTHER" id="PTHR13887">
    <property type="entry name" value="GLUTATHIONE S-TRANSFERASE KAPPA"/>
    <property type="match status" value="1"/>
</dbReference>
<dbReference type="InterPro" id="IPR036249">
    <property type="entry name" value="Thioredoxin-like_sf"/>
</dbReference>
<dbReference type="SUPFAM" id="SSF52833">
    <property type="entry name" value="Thioredoxin-like"/>
    <property type="match status" value="1"/>
</dbReference>
<gene>
    <name evidence="2" type="ORF">NKR19_g9044</name>
</gene>
<keyword evidence="3" id="KW-1185">Reference proteome</keyword>
<proteinExistence type="predicted"/>
<dbReference type="InterPro" id="IPR001853">
    <property type="entry name" value="DSBA-like_thioredoxin_dom"/>
</dbReference>
<dbReference type="EMBL" id="JANBVN010000201">
    <property type="protein sequence ID" value="KAJ9133479.1"/>
    <property type="molecule type" value="Genomic_DNA"/>
</dbReference>
<comment type="caution">
    <text evidence="2">The sequence shown here is derived from an EMBL/GenBank/DDBJ whole genome shotgun (WGS) entry which is preliminary data.</text>
</comment>
<reference evidence="2" key="1">
    <citation type="submission" date="2022-07" db="EMBL/GenBank/DDBJ databases">
        <title>Fungi with potential for degradation of polypropylene.</title>
        <authorList>
            <person name="Gostincar C."/>
        </authorList>
    </citation>
    <scope>NUCLEOTIDE SEQUENCE</scope>
    <source>
        <strain evidence="2">EXF-13287</strain>
    </source>
</reference>
<evidence type="ECO:0000259" key="1">
    <source>
        <dbReference type="Pfam" id="PF01323"/>
    </source>
</evidence>
<dbReference type="Proteomes" id="UP001174691">
    <property type="component" value="Unassembled WGS sequence"/>
</dbReference>
<name>A0AA38R9F6_9PEZI</name>
<protein>
    <submittedName>
        <fullName evidence="2">Thioredoxin-like protein</fullName>
    </submittedName>
</protein>
<feature type="domain" description="DSBA-like thioredoxin" evidence="1">
    <location>
        <begin position="6"/>
        <end position="225"/>
    </location>
</feature>
<organism evidence="2 3">
    <name type="scientific">Coniochaeta hoffmannii</name>
    <dbReference type="NCBI Taxonomy" id="91930"/>
    <lineage>
        <taxon>Eukaryota</taxon>
        <taxon>Fungi</taxon>
        <taxon>Dikarya</taxon>
        <taxon>Ascomycota</taxon>
        <taxon>Pezizomycotina</taxon>
        <taxon>Sordariomycetes</taxon>
        <taxon>Sordariomycetidae</taxon>
        <taxon>Coniochaetales</taxon>
        <taxon>Coniochaetaceae</taxon>
        <taxon>Coniochaeta</taxon>
    </lineage>
</organism>
<evidence type="ECO:0000313" key="2">
    <source>
        <dbReference type="EMBL" id="KAJ9133479.1"/>
    </source>
</evidence>
<dbReference type="PANTHER" id="PTHR13887:SF52">
    <property type="entry name" value="DSBA-LIKE THIOREDOXIN DOMAIN-CONTAINING PROTEIN"/>
    <property type="match status" value="1"/>
</dbReference>
<dbReference type="AlphaFoldDB" id="A0AA38R9F6"/>
<dbReference type="GO" id="GO:0016491">
    <property type="term" value="F:oxidoreductase activity"/>
    <property type="evidence" value="ECO:0007669"/>
    <property type="project" value="InterPro"/>
</dbReference>
<accession>A0AA38R9F6</accession>
<sequence>MYESQITFTLDTICPWTYLAKRRLDAALAQARSLPEITSHDIIFKPPLIRPYQLYPDFPADDGGGTDKYAWYRDTKYDGSEERMQTYARLMASYGAEAGINFSLRGVISNTLEAHRVIQQVQEERGPEAAGRVVDALYRAYFEEEKAPASVETLVAACQEAGIGRDEAERLVSERREDALRETKRMVLEQKMDGVDSVPSIRIEGRRRDITLVGAKSVEEYVKALVTVAKESR</sequence>